<evidence type="ECO:0000313" key="2">
    <source>
        <dbReference type="EMBL" id="CAG2056474.1"/>
    </source>
</evidence>
<comment type="caution">
    <text evidence="2">The sequence shown here is derived from an EMBL/GenBank/DDBJ whole genome shotgun (WGS) entry which is preliminary data.</text>
</comment>
<organism evidence="2 3">
    <name type="scientific">Timema podura</name>
    <name type="common">Walking stick</name>
    <dbReference type="NCBI Taxonomy" id="61482"/>
    <lineage>
        <taxon>Eukaryota</taxon>
        <taxon>Metazoa</taxon>
        <taxon>Ecdysozoa</taxon>
        <taxon>Arthropoda</taxon>
        <taxon>Hexapoda</taxon>
        <taxon>Insecta</taxon>
        <taxon>Pterygota</taxon>
        <taxon>Neoptera</taxon>
        <taxon>Polyneoptera</taxon>
        <taxon>Phasmatodea</taxon>
        <taxon>Timematodea</taxon>
        <taxon>Timematoidea</taxon>
        <taxon>Timematidae</taxon>
        <taxon>Timema</taxon>
    </lineage>
</organism>
<dbReference type="EMBL" id="CAJPIN010003896">
    <property type="protein sequence ID" value="CAG2056474.1"/>
    <property type="molecule type" value="Genomic_DNA"/>
</dbReference>
<accession>A0ABN7NNT7</accession>
<feature type="compositionally biased region" description="Basic and acidic residues" evidence="1">
    <location>
        <begin position="53"/>
        <end position="67"/>
    </location>
</feature>
<reference evidence="2" key="1">
    <citation type="submission" date="2021-03" db="EMBL/GenBank/DDBJ databases">
        <authorList>
            <person name="Tran Van P."/>
        </authorList>
    </citation>
    <scope>NUCLEOTIDE SEQUENCE</scope>
</reference>
<protein>
    <submittedName>
        <fullName evidence="2">Uncharacterized protein</fullName>
    </submittedName>
</protein>
<evidence type="ECO:0000313" key="3">
    <source>
        <dbReference type="Proteomes" id="UP001153148"/>
    </source>
</evidence>
<name>A0ABN7NNT7_TIMPD</name>
<proteinExistence type="predicted"/>
<feature type="region of interest" description="Disordered" evidence="1">
    <location>
        <begin position="37"/>
        <end position="74"/>
    </location>
</feature>
<sequence>MHIDPAATATTWPVATTLNILKIMVAKRVRGNKWRHVGAEARLPPAPNPGNLPEKRKEKVNSQHSSEEGEWGVA</sequence>
<keyword evidence="3" id="KW-1185">Reference proteome</keyword>
<gene>
    <name evidence="2" type="ORF">TPAB3V08_LOCUS3466</name>
</gene>
<evidence type="ECO:0000256" key="1">
    <source>
        <dbReference type="SAM" id="MobiDB-lite"/>
    </source>
</evidence>
<dbReference type="Proteomes" id="UP001153148">
    <property type="component" value="Unassembled WGS sequence"/>
</dbReference>